<feature type="region of interest" description="Disordered" evidence="2">
    <location>
        <begin position="1"/>
        <end position="140"/>
    </location>
</feature>
<dbReference type="SUPFAM" id="SSF50978">
    <property type="entry name" value="WD40 repeat-like"/>
    <property type="match status" value="1"/>
</dbReference>
<dbReference type="PROSITE" id="PS50294">
    <property type="entry name" value="WD_REPEATS_REGION"/>
    <property type="match status" value="1"/>
</dbReference>
<evidence type="ECO:0000313" key="3">
    <source>
        <dbReference type="EMBL" id="CAD8233363.1"/>
    </source>
</evidence>
<feature type="compositionally biased region" description="Acidic residues" evidence="2">
    <location>
        <begin position="85"/>
        <end position="104"/>
    </location>
</feature>
<dbReference type="AlphaFoldDB" id="A0A7R9XWY1"/>
<organism evidence="3">
    <name type="scientific">Micromonas pusilla</name>
    <name type="common">Picoplanktonic green alga</name>
    <name type="synonym">Chromulina pusilla</name>
    <dbReference type="NCBI Taxonomy" id="38833"/>
    <lineage>
        <taxon>Eukaryota</taxon>
        <taxon>Viridiplantae</taxon>
        <taxon>Chlorophyta</taxon>
        <taxon>Mamiellophyceae</taxon>
        <taxon>Mamiellales</taxon>
        <taxon>Mamiellaceae</taxon>
        <taxon>Micromonas</taxon>
    </lineage>
</organism>
<dbReference type="PANTHER" id="PTHR43991:SF12">
    <property type="entry name" value="WD REPEAT PROTEIN (AFU_ORTHOLOGUE AFUA_8G05640)"/>
    <property type="match status" value="1"/>
</dbReference>
<evidence type="ECO:0000256" key="1">
    <source>
        <dbReference type="PROSITE-ProRule" id="PRU00221"/>
    </source>
</evidence>
<dbReference type="PANTHER" id="PTHR43991">
    <property type="entry name" value="WD REPEAT PROTEIN (AFU_ORTHOLOGUE AFUA_8G05640)-RELATED"/>
    <property type="match status" value="1"/>
</dbReference>
<dbReference type="Gene3D" id="2.130.10.10">
    <property type="entry name" value="YVTN repeat-like/Quinoprotein amine dehydrogenase"/>
    <property type="match status" value="2"/>
</dbReference>
<proteinExistence type="predicted"/>
<dbReference type="PROSITE" id="PS50082">
    <property type="entry name" value="WD_REPEATS_2"/>
    <property type="match status" value="1"/>
</dbReference>
<dbReference type="InterPro" id="IPR015943">
    <property type="entry name" value="WD40/YVTN_repeat-like_dom_sf"/>
</dbReference>
<dbReference type="SMART" id="SM00320">
    <property type="entry name" value="WD40"/>
    <property type="match status" value="2"/>
</dbReference>
<name>A0A7R9XWY1_MICPS</name>
<dbReference type="InterPro" id="IPR001680">
    <property type="entry name" value="WD40_rpt"/>
</dbReference>
<gene>
    <name evidence="3" type="ORF">MPUS1402_LOCUS3740</name>
</gene>
<protein>
    <submittedName>
        <fullName evidence="3">Uncharacterized protein</fullName>
    </submittedName>
</protein>
<feature type="compositionally biased region" description="Acidic residues" evidence="2">
    <location>
        <begin position="42"/>
        <end position="61"/>
    </location>
</feature>
<feature type="compositionally biased region" description="Acidic residues" evidence="2">
    <location>
        <begin position="1"/>
        <end position="13"/>
    </location>
</feature>
<reference evidence="3" key="1">
    <citation type="submission" date="2021-01" db="EMBL/GenBank/DDBJ databases">
        <authorList>
            <person name="Corre E."/>
            <person name="Pelletier E."/>
            <person name="Niang G."/>
            <person name="Scheremetjew M."/>
            <person name="Finn R."/>
            <person name="Kale V."/>
            <person name="Holt S."/>
            <person name="Cochrane G."/>
            <person name="Meng A."/>
            <person name="Brown T."/>
            <person name="Cohen L."/>
        </authorList>
    </citation>
    <scope>NUCLEOTIDE SEQUENCE</scope>
    <source>
        <strain evidence="3">RCC1614</strain>
    </source>
</reference>
<keyword evidence="1" id="KW-0853">WD repeat</keyword>
<dbReference type="Pfam" id="PF00400">
    <property type="entry name" value="WD40"/>
    <property type="match status" value="1"/>
</dbReference>
<sequence>MDDGEGAPGDGDDFVAASTMPTQTGAARLVVDARDGARAPPPDDDDAEDSDGDDDLDLDLDDAPHAPPSATTTDATTRHPAADASEAEEVEDDDENDSDDDAQFDADASRHRIPPSSASASDDGEEDEDEDGTSFLDLRHDRYATDGTSLTTFHETHGDTSAAQARAGRDVQGIPWDRLQFTREKYRAKRVAEYKNYANLDFDASALDGACARTRACAKRAPFFEFAHNTRAVRSNFVHFQLRNLVWATSKHDAYVMSENKIVHWNASRKRASVVLDLDGGASSAPNAATGATSTHGDFPRIQVSTTCVSKDGVVAAGGFAGELVVLDQRSGRSDAARITSDDNGITNAIEFVGARSGAEILVSSNNDMMTRFYDLSTMRCLGRHKYPWAVNYASTSADGRSTVVVGDSKEAWLVDVATGRRIATMEGHLDFSFAAAWHPNGILFATGNQDTTTKVWDARCLGRGSLLTLRGTMGAIRSLRFTSDGRFLAAAEPADFVHVYDVDAGFEVRQSLDHFGETAGIGFSPDGESLFVGVADLTYGSVLEYSRGRRGGGAVVV</sequence>
<evidence type="ECO:0000256" key="2">
    <source>
        <dbReference type="SAM" id="MobiDB-lite"/>
    </source>
</evidence>
<feature type="repeat" description="WD" evidence="1">
    <location>
        <begin position="426"/>
        <end position="458"/>
    </location>
</feature>
<accession>A0A7R9XWY1</accession>
<dbReference type="InterPro" id="IPR036322">
    <property type="entry name" value="WD40_repeat_dom_sf"/>
</dbReference>
<dbReference type="EMBL" id="HBDY01004916">
    <property type="protein sequence ID" value="CAD8233363.1"/>
    <property type="molecule type" value="Transcribed_RNA"/>
</dbReference>
<feature type="compositionally biased region" description="Acidic residues" evidence="2">
    <location>
        <begin position="122"/>
        <end position="132"/>
    </location>
</feature>